<proteinExistence type="predicted"/>
<dbReference type="Proteomes" id="UP001386437">
    <property type="component" value="Unassembled WGS sequence"/>
</dbReference>
<keyword evidence="1" id="KW-1133">Transmembrane helix</keyword>
<evidence type="ECO:0000313" key="3">
    <source>
        <dbReference type="Proteomes" id="UP001386437"/>
    </source>
</evidence>
<evidence type="ECO:0000256" key="1">
    <source>
        <dbReference type="SAM" id="Phobius"/>
    </source>
</evidence>
<gene>
    <name evidence="2" type="ORF">H3V53_13960</name>
</gene>
<sequence length="125" mass="13543">MGDFIHEHKVETYKSLITISLEAFKYLALLNGGAAAGMLTGMDRVVILIGKSAFRESMVFFVAGLACSGLAIILAWCTQYRLHAENIGRAKLDSHKSIVNIALVCVILSFAAFCIGSLHAAFKIH</sequence>
<evidence type="ECO:0000313" key="2">
    <source>
        <dbReference type="EMBL" id="MEI5998270.1"/>
    </source>
</evidence>
<keyword evidence="3" id="KW-1185">Reference proteome</keyword>
<feature type="transmembrane region" description="Helical" evidence="1">
    <location>
        <begin position="58"/>
        <end position="77"/>
    </location>
</feature>
<organism evidence="2 3">
    <name type="scientific">Paraburkholderia bengalensis</name>
    <dbReference type="NCBI Taxonomy" id="2747562"/>
    <lineage>
        <taxon>Bacteria</taxon>
        <taxon>Pseudomonadati</taxon>
        <taxon>Pseudomonadota</taxon>
        <taxon>Betaproteobacteria</taxon>
        <taxon>Burkholderiales</taxon>
        <taxon>Burkholderiaceae</taxon>
        <taxon>Paraburkholderia</taxon>
    </lineage>
</organism>
<name>A0ABU8IRP9_9BURK</name>
<reference evidence="2 3" key="1">
    <citation type="journal article" date="2022" name="Arch. Microbiol.">
        <title>Paraburkholderia bengalensis sp. nov. isolated from roots of Oryza sativa, IR64.</title>
        <authorList>
            <person name="Nag P."/>
            <person name="Mondal N."/>
            <person name="Sarkar J."/>
            <person name="Das S."/>
        </authorList>
    </citation>
    <scope>NUCLEOTIDE SEQUENCE [LARGE SCALE GENOMIC DNA]</scope>
    <source>
        <strain evidence="2 3">IR64_4_BI</strain>
    </source>
</reference>
<accession>A0ABU8IRP9</accession>
<comment type="caution">
    <text evidence="2">The sequence shown here is derived from an EMBL/GenBank/DDBJ whole genome shotgun (WGS) entry which is preliminary data.</text>
</comment>
<evidence type="ECO:0008006" key="4">
    <source>
        <dbReference type="Google" id="ProtNLM"/>
    </source>
</evidence>
<keyword evidence="1" id="KW-0472">Membrane</keyword>
<keyword evidence="1" id="KW-0812">Transmembrane</keyword>
<feature type="transmembrane region" description="Helical" evidence="1">
    <location>
        <begin position="98"/>
        <end position="122"/>
    </location>
</feature>
<dbReference type="EMBL" id="JACFYJ010000019">
    <property type="protein sequence ID" value="MEI5998270.1"/>
    <property type="molecule type" value="Genomic_DNA"/>
</dbReference>
<dbReference type="RefSeq" id="WP_336598450.1">
    <property type="nucleotide sequence ID" value="NZ_JACFYJ010000019.1"/>
</dbReference>
<protein>
    <recommendedName>
        <fullName evidence="4">DUF202 domain-containing protein</fullName>
    </recommendedName>
</protein>